<evidence type="ECO:0000256" key="4">
    <source>
        <dbReference type="ARBA" id="ARBA00022980"/>
    </source>
</evidence>
<dbReference type="InterPro" id="IPR049946">
    <property type="entry name" value="RIBOSOMAL_L20_CS"/>
</dbReference>
<evidence type="ECO:0008006" key="7">
    <source>
        <dbReference type="Google" id="ProtNLM"/>
    </source>
</evidence>
<dbReference type="PROSITE" id="PS00937">
    <property type="entry name" value="RIBOSOMAL_L20"/>
    <property type="match status" value="1"/>
</dbReference>
<name>X1RKH6_9ZZZZ</name>
<dbReference type="FunFam" id="1.10.1900.20:FF:000001">
    <property type="entry name" value="50S ribosomal protein L20"/>
    <property type="match status" value="1"/>
</dbReference>
<evidence type="ECO:0000256" key="2">
    <source>
        <dbReference type="ARBA" id="ARBA00022730"/>
    </source>
</evidence>
<gene>
    <name evidence="6" type="ORF">S12H4_12077</name>
</gene>
<organism evidence="6">
    <name type="scientific">marine sediment metagenome</name>
    <dbReference type="NCBI Taxonomy" id="412755"/>
    <lineage>
        <taxon>unclassified sequences</taxon>
        <taxon>metagenomes</taxon>
        <taxon>ecological metagenomes</taxon>
    </lineage>
</organism>
<evidence type="ECO:0000256" key="1">
    <source>
        <dbReference type="ARBA" id="ARBA00007698"/>
    </source>
</evidence>
<dbReference type="SUPFAM" id="SSF74731">
    <property type="entry name" value="Ribosomal protein L20"/>
    <property type="match status" value="1"/>
</dbReference>
<accession>X1RKH6</accession>
<comment type="similarity">
    <text evidence="1">Belongs to the bacterial ribosomal protein bL20 family.</text>
</comment>
<sequence>MTRVKRGTVKRRKHKKVLKEARGYYGSKSRSYKIAKEQLLKSMSYAYRDRKNNKRNFRRLWITRINAAARINGISYNEFISGLKKASVDINRKILSEIAVSDPDAFQKLTEIAKK</sequence>
<dbReference type="GO" id="GO:1990904">
    <property type="term" value="C:ribonucleoprotein complex"/>
    <property type="evidence" value="ECO:0007669"/>
    <property type="project" value="UniProtKB-KW"/>
</dbReference>
<dbReference type="CDD" id="cd07026">
    <property type="entry name" value="Ribosomal_L20"/>
    <property type="match status" value="1"/>
</dbReference>
<dbReference type="GO" id="GO:0005840">
    <property type="term" value="C:ribosome"/>
    <property type="evidence" value="ECO:0007669"/>
    <property type="project" value="UniProtKB-KW"/>
</dbReference>
<evidence type="ECO:0000256" key="3">
    <source>
        <dbReference type="ARBA" id="ARBA00022884"/>
    </source>
</evidence>
<comment type="caution">
    <text evidence="6">The sequence shown here is derived from an EMBL/GenBank/DDBJ whole genome shotgun (WGS) entry which is preliminary data.</text>
</comment>
<dbReference type="EMBL" id="BARW01005609">
    <property type="protein sequence ID" value="GAI81282.1"/>
    <property type="molecule type" value="Genomic_DNA"/>
</dbReference>
<evidence type="ECO:0000313" key="6">
    <source>
        <dbReference type="EMBL" id="GAI81282.1"/>
    </source>
</evidence>
<keyword evidence="5" id="KW-0687">Ribonucleoprotein</keyword>
<dbReference type="GO" id="GO:0019843">
    <property type="term" value="F:rRNA binding"/>
    <property type="evidence" value="ECO:0007669"/>
    <property type="project" value="UniProtKB-KW"/>
</dbReference>
<dbReference type="GO" id="GO:0003735">
    <property type="term" value="F:structural constituent of ribosome"/>
    <property type="evidence" value="ECO:0007669"/>
    <property type="project" value="InterPro"/>
</dbReference>
<dbReference type="InterPro" id="IPR005813">
    <property type="entry name" value="Ribosomal_bL20"/>
</dbReference>
<evidence type="ECO:0000256" key="5">
    <source>
        <dbReference type="ARBA" id="ARBA00023274"/>
    </source>
</evidence>
<reference evidence="6" key="1">
    <citation type="journal article" date="2014" name="Front. Microbiol.">
        <title>High frequency of phylogenetically diverse reductive dehalogenase-homologous genes in deep subseafloor sedimentary metagenomes.</title>
        <authorList>
            <person name="Kawai M."/>
            <person name="Futagami T."/>
            <person name="Toyoda A."/>
            <person name="Takaki Y."/>
            <person name="Nishi S."/>
            <person name="Hori S."/>
            <person name="Arai W."/>
            <person name="Tsubouchi T."/>
            <person name="Morono Y."/>
            <person name="Uchiyama I."/>
            <person name="Ito T."/>
            <person name="Fujiyama A."/>
            <person name="Inagaki F."/>
            <person name="Takami H."/>
        </authorList>
    </citation>
    <scope>NUCLEOTIDE SEQUENCE</scope>
    <source>
        <strain evidence="6">Expedition CK06-06</strain>
    </source>
</reference>
<keyword evidence="4" id="KW-0689">Ribosomal protein</keyword>
<protein>
    <recommendedName>
        <fullName evidence="7">50S ribosomal protein L20</fullName>
    </recommendedName>
</protein>
<dbReference type="Gene3D" id="6.10.160.10">
    <property type="match status" value="1"/>
</dbReference>
<dbReference type="AlphaFoldDB" id="X1RKH6"/>
<proteinExistence type="inferred from homology"/>
<dbReference type="GO" id="GO:0006412">
    <property type="term" value="P:translation"/>
    <property type="evidence" value="ECO:0007669"/>
    <property type="project" value="InterPro"/>
</dbReference>
<dbReference type="NCBIfam" id="TIGR01032">
    <property type="entry name" value="rplT_bact"/>
    <property type="match status" value="1"/>
</dbReference>
<keyword evidence="3" id="KW-0694">RNA-binding</keyword>
<dbReference type="Gene3D" id="1.10.1900.20">
    <property type="entry name" value="Ribosomal protein L20"/>
    <property type="match status" value="1"/>
</dbReference>
<keyword evidence="2" id="KW-0699">rRNA-binding</keyword>
<dbReference type="HAMAP" id="MF_00382">
    <property type="entry name" value="Ribosomal_bL20"/>
    <property type="match status" value="1"/>
</dbReference>
<dbReference type="Pfam" id="PF00453">
    <property type="entry name" value="Ribosomal_L20"/>
    <property type="match status" value="1"/>
</dbReference>
<dbReference type="InterPro" id="IPR035566">
    <property type="entry name" value="Ribosomal_protein_bL20_C"/>
</dbReference>
<dbReference type="PANTHER" id="PTHR10986">
    <property type="entry name" value="39S RIBOSOMAL PROTEIN L20"/>
    <property type="match status" value="1"/>
</dbReference>
<dbReference type="PRINTS" id="PR00062">
    <property type="entry name" value="RIBOSOMALL20"/>
</dbReference>